<dbReference type="InterPro" id="IPR002553">
    <property type="entry name" value="Clathrin/coatomer_adapt-like_N"/>
</dbReference>
<feature type="region of interest" description="Disordered" evidence="5">
    <location>
        <begin position="111"/>
        <end position="130"/>
    </location>
</feature>
<evidence type="ECO:0000256" key="2">
    <source>
        <dbReference type="ARBA" id="ARBA00022448"/>
    </source>
</evidence>
<dbReference type="Proteomes" id="UP000780801">
    <property type="component" value="Unassembled WGS sequence"/>
</dbReference>
<dbReference type="AlphaFoldDB" id="A0A9P6G3A3"/>
<evidence type="ECO:0000313" key="8">
    <source>
        <dbReference type="Proteomes" id="UP000780801"/>
    </source>
</evidence>
<accession>A0A9P6G3A3</accession>
<reference evidence="7" key="1">
    <citation type="journal article" date="2020" name="Fungal Divers.">
        <title>Resolving the Mortierellaceae phylogeny through synthesis of multi-gene phylogenetics and phylogenomics.</title>
        <authorList>
            <person name="Vandepol N."/>
            <person name="Liber J."/>
            <person name="Desiro A."/>
            <person name="Na H."/>
            <person name="Kennedy M."/>
            <person name="Barry K."/>
            <person name="Grigoriev I.V."/>
            <person name="Miller A.N."/>
            <person name="O'Donnell K."/>
            <person name="Stajich J.E."/>
            <person name="Bonito G."/>
        </authorList>
    </citation>
    <scope>NUCLEOTIDE SEQUENCE</scope>
    <source>
        <strain evidence="7">KOD1015</strain>
    </source>
</reference>
<comment type="caution">
    <text evidence="7">The sequence shown here is derived from an EMBL/GenBank/DDBJ whole genome shotgun (WGS) entry which is preliminary data.</text>
</comment>
<keyword evidence="8" id="KW-1185">Reference proteome</keyword>
<evidence type="ECO:0000256" key="5">
    <source>
        <dbReference type="SAM" id="MobiDB-lite"/>
    </source>
</evidence>
<name>A0A9P6G3A3_9FUNG</name>
<dbReference type="GO" id="GO:0016192">
    <property type="term" value="P:vesicle-mediated transport"/>
    <property type="evidence" value="ECO:0007669"/>
    <property type="project" value="InterPro"/>
</dbReference>
<comment type="subcellular location">
    <subcellularLocation>
        <location evidence="1">Endomembrane system</location>
    </subcellularLocation>
</comment>
<dbReference type="GO" id="GO:0006886">
    <property type="term" value="P:intracellular protein transport"/>
    <property type="evidence" value="ECO:0007669"/>
    <property type="project" value="InterPro"/>
</dbReference>
<dbReference type="Pfam" id="PF01602">
    <property type="entry name" value="Adaptin_N"/>
    <property type="match status" value="1"/>
</dbReference>
<feature type="domain" description="Clathrin/coatomer adaptor adaptin-like N-terminal" evidence="6">
    <location>
        <begin position="17"/>
        <end position="301"/>
    </location>
</feature>
<dbReference type="GO" id="GO:0030117">
    <property type="term" value="C:membrane coat"/>
    <property type="evidence" value="ECO:0007669"/>
    <property type="project" value="InterPro"/>
</dbReference>
<dbReference type="InterPro" id="IPR011989">
    <property type="entry name" value="ARM-like"/>
</dbReference>
<gene>
    <name evidence="7" type="ORF">BGW38_000994</name>
</gene>
<dbReference type="InterPro" id="IPR050840">
    <property type="entry name" value="Adaptor_Complx_Large_Subunit"/>
</dbReference>
<dbReference type="OrthoDB" id="29308at2759"/>
<evidence type="ECO:0000256" key="1">
    <source>
        <dbReference type="ARBA" id="ARBA00004308"/>
    </source>
</evidence>
<evidence type="ECO:0000259" key="6">
    <source>
        <dbReference type="Pfam" id="PF01602"/>
    </source>
</evidence>
<dbReference type="SUPFAM" id="SSF48371">
    <property type="entry name" value="ARM repeat"/>
    <property type="match status" value="1"/>
</dbReference>
<sequence>MAQSRDIDQNPLLIIPRFAASSNPNLKFLGVSMLCQVHSDAWSNTWWSENLLSAVVEALESRDKTVQRKTLELLYRMLTLDNAENIIERLVHAFYEEQELETGVDVHSYNEEESKGEIVPGNEEGRSSRMPSQREKLLLQILDALDRFATSEEQFLTQIFGLLDNGGSVVTLQTAERILYIFDQGCQSTSIDKEKLRRIGVEKAIKILVDKDYSLSQQSRVSLPSVPAHSVLAYVVLWILGEYASDDIQGLPLSSVLLTLARCILKNNQVLGYTLKAMVKVALKSAPTPVPTTITDLVRRQTGAFSRQAKLNSSASHLLCGVIASPSLLRYPLSAAFDVEQRAQEFLMVAELVS</sequence>
<keyword evidence="2" id="KW-0813">Transport</keyword>
<organism evidence="7 8">
    <name type="scientific">Lunasporangiospora selenospora</name>
    <dbReference type="NCBI Taxonomy" id="979761"/>
    <lineage>
        <taxon>Eukaryota</taxon>
        <taxon>Fungi</taxon>
        <taxon>Fungi incertae sedis</taxon>
        <taxon>Mucoromycota</taxon>
        <taxon>Mortierellomycotina</taxon>
        <taxon>Mortierellomycetes</taxon>
        <taxon>Mortierellales</taxon>
        <taxon>Mortierellaceae</taxon>
        <taxon>Lunasporangiospora</taxon>
    </lineage>
</organism>
<keyword evidence="3" id="KW-0653">Protein transport</keyword>
<evidence type="ECO:0000313" key="7">
    <source>
        <dbReference type="EMBL" id="KAF9586620.1"/>
    </source>
</evidence>
<dbReference type="PANTHER" id="PTHR22780">
    <property type="entry name" value="ADAPTIN, ALPHA/GAMMA/EPSILON"/>
    <property type="match status" value="1"/>
</dbReference>
<protein>
    <recommendedName>
        <fullName evidence="6">Clathrin/coatomer adaptor adaptin-like N-terminal domain-containing protein</fullName>
    </recommendedName>
</protein>
<evidence type="ECO:0000256" key="3">
    <source>
        <dbReference type="ARBA" id="ARBA00022927"/>
    </source>
</evidence>
<dbReference type="GO" id="GO:0012505">
    <property type="term" value="C:endomembrane system"/>
    <property type="evidence" value="ECO:0007669"/>
    <property type="project" value="UniProtKB-SubCell"/>
</dbReference>
<dbReference type="InterPro" id="IPR016024">
    <property type="entry name" value="ARM-type_fold"/>
</dbReference>
<evidence type="ECO:0000256" key="4">
    <source>
        <dbReference type="ARBA" id="ARBA00023136"/>
    </source>
</evidence>
<dbReference type="EMBL" id="JAABOA010000013">
    <property type="protein sequence ID" value="KAF9586620.1"/>
    <property type="molecule type" value="Genomic_DNA"/>
</dbReference>
<keyword evidence="4" id="KW-0472">Membrane</keyword>
<proteinExistence type="predicted"/>
<dbReference type="Gene3D" id="1.25.10.10">
    <property type="entry name" value="Leucine-rich Repeat Variant"/>
    <property type="match status" value="1"/>
</dbReference>